<proteinExistence type="predicted"/>
<protein>
    <submittedName>
        <fullName evidence="1">Uncharacterized protein</fullName>
    </submittedName>
</protein>
<name>A0A9I9E672_CUCME</name>
<sequence>MNRIDAAKEGISASHSDATFGLNYWLFDCDCKEHILTLNIVYKAGIYHSQSTCAIVDGIIKSSGGVSLRVTLSGQNTS</sequence>
<dbReference type="Gramene" id="MELO3C029276.2.1">
    <property type="protein sequence ID" value="MELO3C029276.2.1"/>
    <property type="gene ID" value="MELO3C029276.2"/>
</dbReference>
<dbReference type="EnsemblPlants" id="MELO3C029276.2.1">
    <property type="protein sequence ID" value="MELO3C029276.2.1"/>
    <property type="gene ID" value="MELO3C029276.2"/>
</dbReference>
<accession>A0A9I9E672</accession>
<reference evidence="1" key="1">
    <citation type="submission" date="2023-03" db="UniProtKB">
        <authorList>
            <consortium name="EnsemblPlants"/>
        </authorList>
    </citation>
    <scope>IDENTIFICATION</scope>
</reference>
<evidence type="ECO:0000313" key="1">
    <source>
        <dbReference type="EnsemblPlants" id="MELO3C029276.2.1"/>
    </source>
</evidence>
<organism evidence="1">
    <name type="scientific">Cucumis melo</name>
    <name type="common">Muskmelon</name>
    <dbReference type="NCBI Taxonomy" id="3656"/>
    <lineage>
        <taxon>Eukaryota</taxon>
        <taxon>Viridiplantae</taxon>
        <taxon>Streptophyta</taxon>
        <taxon>Embryophyta</taxon>
        <taxon>Tracheophyta</taxon>
        <taxon>Spermatophyta</taxon>
        <taxon>Magnoliopsida</taxon>
        <taxon>eudicotyledons</taxon>
        <taxon>Gunneridae</taxon>
        <taxon>Pentapetalae</taxon>
        <taxon>rosids</taxon>
        <taxon>fabids</taxon>
        <taxon>Cucurbitales</taxon>
        <taxon>Cucurbitaceae</taxon>
        <taxon>Benincaseae</taxon>
        <taxon>Cucumis</taxon>
    </lineage>
</organism>
<dbReference type="AlphaFoldDB" id="A0A9I9E672"/>